<gene>
    <name evidence="1" type="ORF">M441DRAFT_455868</name>
</gene>
<proteinExistence type="predicted"/>
<dbReference type="AlphaFoldDB" id="A0A2T3YQK4"/>
<keyword evidence="2" id="KW-1185">Reference proteome</keyword>
<evidence type="ECO:0000313" key="1">
    <source>
        <dbReference type="EMBL" id="PTB34799.1"/>
    </source>
</evidence>
<protein>
    <submittedName>
        <fullName evidence="1">Uncharacterized protein</fullName>
    </submittedName>
</protein>
<reference evidence="1 2" key="1">
    <citation type="submission" date="2016-07" db="EMBL/GenBank/DDBJ databases">
        <title>Multiple horizontal gene transfer events from other fungi enriched the ability of initially mycotrophic Trichoderma (Ascomycota) to feed on dead plant biomass.</title>
        <authorList>
            <consortium name="DOE Joint Genome Institute"/>
            <person name="Aerts A."/>
            <person name="Atanasova L."/>
            <person name="Chenthamara K."/>
            <person name="Zhang J."/>
            <person name="Grujic M."/>
            <person name="Henrissat B."/>
            <person name="Kuo A."/>
            <person name="Salamov A."/>
            <person name="Lipzen A."/>
            <person name="Labutti K."/>
            <person name="Barry K."/>
            <person name="Miao Y."/>
            <person name="Rahimi M.J."/>
            <person name="Shen Q."/>
            <person name="Grigoriev I.V."/>
            <person name="Kubicek C.P."/>
            <person name="Druzhinina I.S."/>
        </authorList>
    </citation>
    <scope>NUCLEOTIDE SEQUENCE [LARGE SCALE GENOMIC DNA]</scope>
    <source>
        <strain evidence="1 2">CBS 433.97</strain>
    </source>
</reference>
<name>A0A2T3YQK4_TRIA4</name>
<accession>A0A2T3YQK4</accession>
<organism evidence="1 2">
    <name type="scientific">Trichoderma asperellum (strain ATCC 204424 / CBS 433.97 / NBRC 101777)</name>
    <dbReference type="NCBI Taxonomy" id="1042311"/>
    <lineage>
        <taxon>Eukaryota</taxon>
        <taxon>Fungi</taxon>
        <taxon>Dikarya</taxon>
        <taxon>Ascomycota</taxon>
        <taxon>Pezizomycotina</taxon>
        <taxon>Sordariomycetes</taxon>
        <taxon>Hypocreomycetidae</taxon>
        <taxon>Hypocreales</taxon>
        <taxon>Hypocreaceae</taxon>
        <taxon>Trichoderma</taxon>
    </lineage>
</organism>
<dbReference type="Proteomes" id="UP000240493">
    <property type="component" value="Unassembled WGS sequence"/>
</dbReference>
<dbReference type="EMBL" id="KZ679297">
    <property type="protein sequence ID" value="PTB34799.1"/>
    <property type="molecule type" value="Genomic_DNA"/>
</dbReference>
<sequence length="120" mass="13396">MISYYISPPNGFLPDRFIEDPKLSRYLIRSLKVCGGVSWHASGVSGDADVLSQASSVSMTCTTSQSRRQLGLTWELYETNEQDISMFEDYVTPAPFDGSKGLRIVIRQWGSSIRIIAPFP</sequence>
<dbReference type="OrthoDB" id="3945418at2759"/>
<evidence type="ECO:0000313" key="2">
    <source>
        <dbReference type="Proteomes" id="UP000240493"/>
    </source>
</evidence>